<dbReference type="EMBL" id="SZOH01003019">
    <property type="protein sequence ID" value="TKI92176.1"/>
    <property type="molecule type" value="Genomic_DNA"/>
</dbReference>
<evidence type="ECO:0000313" key="2">
    <source>
        <dbReference type="Proteomes" id="UP000308444"/>
    </source>
</evidence>
<name>A0A9X9A2X9_BACCE</name>
<dbReference type="Proteomes" id="UP000308444">
    <property type="component" value="Unassembled WGS sequence"/>
</dbReference>
<proteinExistence type="predicted"/>
<reference evidence="1 2" key="1">
    <citation type="journal article" date="2019" name="Environ. Microbiol.">
        <title>An active ?-lactamase is a part of an orchestrated cell wall stress resistance network of Bacillus subtilis and related rhizosphere species.</title>
        <authorList>
            <person name="Bucher T."/>
            <person name="Keren-Paz A."/>
            <person name="Hausser J."/>
            <person name="Olender T."/>
            <person name="Cytryn E."/>
            <person name="Kolodkin-Gal I."/>
        </authorList>
    </citation>
    <scope>NUCLEOTIDE SEQUENCE [LARGE SCALE GENOMIC DNA]</scope>
    <source>
        <strain evidence="1 2">I32</strain>
    </source>
</reference>
<feature type="non-terminal residue" evidence="1">
    <location>
        <position position="44"/>
    </location>
</feature>
<dbReference type="AlphaFoldDB" id="A0A9X9A2X9"/>
<sequence>MTANIDYTSPSTNFTYDVNKSNFFRKDAQNYINVLGIKQLNTLE</sequence>
<organism evidence="1 2">
    <name type="scientific">Bacillus cereus</name>
    <dbReference type="NCBI Taxonomy" id="1396"/>
    <lineage>
        <taxon>Bacteria</taxon>
        <taxon>Bacillati</taxon>
        <taxon>Bacillota</taxon>
        <taxon>Bacilli</taxon>
        <taxon>Bacillales</taxon>
        <taxon>Bacillaceae</taxon>
        <taxon>Bacillus</taxon>
        <taxon>Bacillus cereus group</taxon>
    </lineage>
</organism>
<gene>
    <name evidence="1" type="ORF">FC695_31705</name>
</gene>
<evidence type="ECO:0000313" key="1">
    <source>
        <dbReference type="EMBL" id="TKI92176.1"/>
    </source>
</evidence>
<comment type="caution">
    <text evidence="1">The sequence shown here is derived from an EMBL/GenBank/DDBJ whole genome shotgun (WGS) entry which is preliminary data.</text>
</comment>
<accession>A0A9X9A2X9</accession>
<protein>
    <submittedName>
        <fullName evidence="1">Cupin domain-containing protein</fullName>
    </submittedName>
</protein>